<comment type="caution">
    <text evidence="4">The sequence shown here is derived from an EMBL/GenBank/DDBJ whole genome shotgun (WGS) entry which is preliminary data.</text>
</comment>
<feature type="region of interest" description="Disordered" evidence="2">
    <location>
        <begin position="339"/>
        <end position="361"/>
    </location>
</feature>
<feature type="compositionally biased region" description="Polar residues" evidence="2">
    <location>
        <begin position="112"/>
        <end position="122"/>
    </location>
</feature>
<dbReference type="AlphaFoldDB" id="A0A921Q7U0"/>
<feature type="compositionally biased region" description="Basic and acidic residues" evidence="2">
    <location>
        <begin position="342"/>
        <end position="359"/>
    </location>
</feature>
<reference evidence="4" key="1">
    <citation type="journal article" date="2019" name="BMC Genomics">
        <title>A new reference genome for Sorghum bicolor reveals high levels of sequence similarity between sweet and grain genotypes: implications for the genetics of sugar metabolism.</title>
        <authorList>
            <person name="Cooper E.A."/>
            <person name="Brenton Z.W."/>
            <person name="Flinn B.S."/>
            <person name="Jenkins J."/>
            <person name="Shu S."/>
            <person name="Flowers D."/>
            <person name="Luo F."/>
            <person name="Wang Y."/>
            <person name="Xia P."/>
            <person name="Barry K."/>
            <person name="Daum C."/>
            <person name="Lipzen A."/>
            <person name="Yoshinaga Y."/>
            <person name="Schmutz J."/>
            <person name="Saski C."/>
            <person name="Vermerris W."/>
            <person name="Kresovich S."/>
        </authorList>
    </citation>
    <scope>NUCLEOTIDE SEQUENCE</scope>
</reference>
<comment type="similarity">
    <text evidence="1">Belongs to the remorin family.</text>
</comment>
<organism evidence="4 5">
    <name type="scientific">Sorghum bicolor</name>
    <name type="common">Sorghum</name>
    <name type="synonym">Sorghum vulgare</name>
    <dbReference type="NCBI Taxonomy" id="4558"/>
    <lineage>
        <taxon>Eukaryota</taxon>
        <taxon>Viridiplantae</taxon>
        <taxon>Streptophyta</taxon>
        <taxon>Embryophyta</taxon>
        <taxon>Tracheophyta</taxon>
        <taxon>Spermatophyta</taxon>
        <taxon>Magnoliopsida</taxon>
        <taxon>Liliopsida</taxon>
        <taxon>Poales</taxon>
        <taxon>Poaceae</taxon>
        <taxon>PACMAD clade</taxon>
        <taxon>Panicoideae</taxon>
        <taxon>Andropogonodae</taxon>
        <taxon>Andropogoneae</taxon>
        <taxon>Sorghinae</taxon>
        <taxon>Sorghum</taxon>
    </lineage>
</organism>
<evidence type="ECO:0000256" key="1">
    <source>
        <dbReference type="ARBA" id="ARBA00005711"/>
    </source>
</evidence>
<name>A0A921Q7U0_SORBI</name>
<dbReference type="InterPro" id="IPR005516">
    <property type="entry name" value="Remorin_C"/>
</dbReference>
<dbReference type="Proteomes" id="UP000807115">
    <property type="component" value="Chromosome 10"/>
</dbReference>
<feature type="compositionally biased region" description="Basic and acidic residues" evidence="2">
    <location>
        <begin position="195"/>
        <end position="218"/>
    </location>
</feature>
<dbReference type="PANTHER" id="PTHR31471">
    <property type="entry name" value="OS02G0116800 PROTEIN"/>
    <property type="match status" value="1"/>
</dbReference>
<dbReference type="EMBL" id="CM027689">
    <property type="protein sequence ID" value="KAG0515685.1"/>
    <property type="molecule type" value="Genomic_DNA"/>
</dbReference>
<dbReference type="PANTHER" id="PTHR31471:SF96">
    <property type="entry name" value="OS10G0325400 PROTEIN"/>
    <property type="match status" value="1"/>
</dbReference>
<feature type="compositionally biased region" description="Polar residues" evidence="2">
    <location>
        <begin position="29"/>
        <end position="46"/>
    </location>
</feature>
<evidence type="ECO:0000313" key="4">
    <source>
        <dbReference type="EMBL" id="KAG0515685.1"/>
    </source>
</evidence>
<feature type="domain" description="Remorin C-terminal" evidence="3">
    <location>
        <begin position="264"/>
        <end position="369"/>
    </location>
</feature>
<accession>A0A921Q7U0</accession>
<proteinExistence type="inferred from homology"/>
<sequence>MDDDLKHLRVSFSGVRQEDRGRGGGETIPTPSFQQRTSSRRGSLSNAEEYDAAYAATVAAVAYAIAAREEERLLASQESPSPYAAADKLSRGNGNKQQRTAAAADSMDELARTTTPQSSKSPRTPKRGESLKKPIFEGGRSSSSRWFTGKEPIDDDYQDEQANVSVKRIRLPVHRKPAQGAVSDERPPVYTDPAPRVKKDPSFTRKPSEKRGSRRFEQDQGNQTAPARPMDKTSSSYSAGGRESGGAATATTSSGGGVAAFSSENEAMADAWEKEKLAKIKKQYNETMQTIAEWETEKKAKAKRQKELKDESESDRKRAKALEEYNEEMSRINKVAAASRLTAEDKRRSAERKVRDKAHTIRSTGKLPGTCGCF</sequence>
<gene>
    <name evidence="4" type="ORF">BDA96_10G300400</name>
</gene>
<feature type="region of interest" description="Disordered" evidence="2">
    <location>
        <begin position="72"/>
        <end position="259"/>
    </location>
</feature>
<feature type="compositionally biased region" description="Basic and acidic residues" evidence="2">
    <location>
        <begin position="126"/>
        <end position="135"/>
    </location>
</feature>
<dbReference type="Pfam" id="PF03763">
    <property type="entry name" value="Remorin_C"/>
    <property type="match status" value="1"/>
</dbReference>
<evidence type="ECO:0000256" key="2">
    <source>
        <dbReference type="SAM" id="MobiDB-lite"/>
    </source>
</evidence>
<reference evidence="4" key="2">
    <citation type="submission" date="2020-10" db="EMBL/GenBank/DDBJ databases">
        <authorList>
            <person name="Cooper E.A."/>
            <person name="Brenton Z.W."/>
            <person name="Flinn B.S."/>
            <person name="Jenkins J."/>
            <person name="Shu S."/>
            <person name="Flowers D."/>
            <person name="Luo F."/>
            <person name="Wang Y."/>
            <person name="Xia P."/>
            <person name="Barry K."/>
            <person name="Daum C."/>
            <person name="Lipzen A."/>
            <person name="Yoshinaga Y."/>
            <person name="Schmutz J."/>
            <person name="Saski C."/>
            <person name="Vermerris W."/>
            <person name="Kresovich S."/>
        </authorList>
    </citation>
    <scope>NUCLEOTIDE SEQUENCE</scope>
</reference>
<feature type="region of interest" description="Disordered" evidence="2">
    <location>
        <begin position="298"/>
        <end position="319"/>
    </location>
</feature>
<evidence type="ECO:0000313" key="5">
    <source>
        <dbReference type="Proteomes" id="UP000807115"/>
    </source>
</evidence>
<feature type="compositionally biased region" description="Low complexity" evidence="2">
    <location>
        <begin position="233"/>
        <end position="259"/>
    </location>
</feature>
<feature type="compositionally biased region" description="Basic residues" evidence="2">
    <location>
        <begin position="167"/>
        <end position="177"/>
    </location>
</feature>
<protein>
    <recommendedName>
        <fullName evidence="3">Remorin C-terminal domain-containing protein</fullName>
    </recommendedName>
</protein>
<feature type="region of interest" description="Disordered" evidence="2">
    <location>
        <begin position="1"/>
        <end position="47"/>
    </location>
</feature>
<evidence type="ECO:0000259" key="3">
    <source>
        <dbReference type="Pfam" id="PF03763"/>
    </source>
</evidence>